<evidence type="ECO:0000313" key="2">
    <source>
        <dbReference type="EMBL" id="KFH43336.1"/>
    </source>
</evidence>
<reference evidence="3" key="1">
    <citation type="journal article" date="2014" name="Genome Announc.">
        <title>Genome sequence and annotation of Acremonium chrysogenum, producer of the beta-lactam antibiotic cephalosporin C.</title>
        <authorList>
            <person name="Terfehr D."/>
            <person name="Dahlmann T.A."/>
            <person name="Specht T."/>
            <person name="Zadra I."/>
            <person name="Kuernsteiner H."/>
            <person name="Kueck U."/>
        </authorList>
    </citation>
    <scope>NUCLEOTIDE SEQUENCE [LARGE SCALE GENOMIC DNA]</scope>
    <source>
        <strain evidence="3">ATCC 11550 / CBS 779.69 / DSM 880 / IAM 14645 / JCM 23072 / IMI 49137</strain>
    </source>
</reference>
<sequence>MAMDGHREQEHVLRPQKSMSSSSESDSADGLRLNEPLPVPVPVPVPAIAPWLRPPAPTATVREGRPRVRQAPSLPSPERPQIVVPPPPPVPPIPEDARTPLAPKSPLSPLLARARSKRRTIMERIEGWWDLGLLEKRQTMVRNGSHNEGTK</sequence>
<dbReference type="HOGENOM" id="CLU_161507_0_0_1"/>
<dbReference type="OrthoDB" id="4868522at2759"/>
<evidence type="ECO:0000256" key="1">
    <source>
        <dbReference type="SAM" id="MobiDB-lite"/>
    </source>
</evidence>
<comment type="caution">
    <text evidence="2">The sequence shown here is derived from an EMBL/GenBank/DDBJ whole genome shotgun (WGS) entry which is preliminary data.</text>
</comment>
<proteinExistence type="predicted"/>
<feature type="compositionally biased region" description="Pro residues" evidence="1">
    <location>
        <begin position="74"/>
        <end position="94"/>
    </location>
</feature>
<accession>A0A086T1V4</accession>
<feature type="compositionally biased region" description="Pro residues" evidence="1">
    <location>
        <begin position="37"/>
        <end position="57"/>
    </location>
</feature>
<dbReference type="Proteomes" id="UP000029964">
    <property type="component" value="Unassembled WGS sequence"/>
</dbReference>
<feature type="compositionally biased region" description="Low complexity" evidence="1">
    <location>
        <begin position="100"/>
        <end position="109"/>
    </location>
</feature>
<name>A0A086T1V4_HAPC1</name>
<evidence type="ECO:0000313" key="3">
    <source>
        <dbReference type="Proteomes" id="UP000029964"/>
    </source>
</evidence>
<protein>
    <submittedName>
        <fullName evidence="2">Uncharacterized protein</fullName>
    </submittedName>
</protein>
<gene>
    <name evidence="2" type="ORF">ACRE_059060</name>
</gene>
<dbReference type="AlphaFoldDB" id="A0A086T1V4"/>
<feature type="compositionally biased region" description="Basic and acidic residues" evidence="1">
    <location>
        <begin position="1"/>
        <end position="13"/>
    </location>
</feature>
<feature type="region of interest" description="Disordered" evidence="1">
    <location>
        <begin position="1"/>
        <end position="109"/>
    </location>
</feature>
<keyword evidence="3" id="KW-1185">Reference proteome</keyword>
<dbReference type="EMBL" id="JPKY01000071">
    <property type="protein sequence ID" value="KFH43336.1"/>
    <property type="molecule type" value="Genomic_DNA"/>
</dbReference>
<organism evidence="2 3">
    <name type="scientific">Hapsidospora chrysogenum (strain ATCC 11550 / CBS 779.69 / DSM 880 / IAM 14645 / JCM 23072 / IMI 49137)</name>
    <name type="common">Acremonium chrysogenum</name>
    <dbReference type="NCBI Taxonomy" id="857340"/>
    <lineage>
        <taxon>Eukaryota</taxon>
        <taxon>Fungi</taxon>
        <taxon>Dikarya</taxon>
        <taxon>Ascomycota</taxon>
        <taxon>Pezizomycotina</taxon>
        <taxon>Sordariomycetes</taxon>
        <taxon>Hypocreomycetidae</taxon>
        <taxon>Hypocreales</taxon>
        <taxon>Bionectriaceae</taxon>
        <taxon>Hapsidospora</taxon>
    </lineage>
</organism>